<evidence type="ECO:0000256" key="2">
    <source>
        <dbReference type="ARBA" id="ARBA00033306"/>
    </source>
</evidence>
<name>A0A8D8ZAK8_9HEMI</name>
<dbReference type="CDD" id="cd23705">
    <property type="entry name" value="Flattop"/>
    <property type="match status" value="1"/>
</dbReference>
<dbReference type="GO" id="GO:0044782">
    <property type="term" value="P:cilium organization"/>
    <property type="evidence" value="ECO:0007669"/>
    <property type="project" value="TreeGrafter"/>
</dbReference>
<dbReference type="Pfam" id="PF22611">
    <property type="entry name" value="CFAP126"/>
    <property type="match status" value="1"/>
</dbReference>
<sequence length="535" mass="62426">MSFNYSAQQYDSSFKPTRLGNWEVPKIHHKPQRLRGCVSEYIANERGHLYPEHKCGNKHPFCTYIGTYGMPRRITRELATKLGQFPQHYDVVNKTLFTPCHRENKCKQITSERDRSAYRKMVRKCIEDNVDENIEDLSELRGQAFVRKVKNCVDVEKQFAKIVKDCVLETIYNGNAINEDVMVSTVKKCVREKLGLDVKDDDEATGRIQKIVQDCMDKELKGKDILKTNMLDLKRNIKGCVDERLGRKSPSDKDVAGTMSDKNDALRKRVKECIHELDPSEFDSSVKDKIKECVKDKKQNEQKAMDKFEGDEELRSVVRKCIKENENDEMDPAQVKERVKDCVKNNMEAKDKPEGDEELRQKVKQCIKEHEHEKLDSKQMRQRIKDCVKNLKPKDSKESNKEKEPEDKGDNKQAMMRKAVQDCIKKHKPSDKMNEAEYKDKIKKCADENLNFRQAVRECIPKHFGKDDLEKKVKECAKEMIREKKNRTDDKAGKEREFRAAVQECMKEKQTNKNTSESEFKKIVKDCALRKLKGK</sequence>
<evidence type="ECO:0000313" key="4">
    <source>
        <dbReference type="EMBL" id="CAG6744064.1"/>
    </source>
</evidence>
<dbReference type="AlphaFoldDB" id="A0A8D8ZAK8"/>
<feature type="region of interest" description="Disordered" evidence="3">
    <location>
        <begin position="370"/>
        <end position="435"/>
    </location>
</feature>
<dbReference type="EMBL" id="HBUF01459002">
    <property type="protein sequence ID" value="CAG6744064.1"/>
    <property type="molecule type" value="Transcribed_RNA"/>
</dbReference>
<organism evidence="4">
    <name type="scientific">Cacopsylla melanoneura</name>
    <dbReference type="NCBI Taxonomy" id="428564"/>
    <lineage>
        <taxon>Eukaryota</taxon>
        <taxon>Metazoa</taxon>
        <taxon>Ecdysozoa</taxon>
        <taxon>Arthropoda</taxon>
        <taxon>Hexapoda</taxon>
        <taxon>Insecta</taxon>
        <taxon>Pterygota</taxon>
        <taxon>Neoptera</taxon>
        <taxon>Paraneoptera</taxon>
        <taxon>Hemiptera</taxon>
        <taxon>Sternorrhyncha</taxon>
        <taxon>Psylloidea</taxon>
        <taxon>Psyllidae</taxon>
        <taxon>Psyllinae</taxon>
        <taxon>Cacopsylla</taxon>
    </lineage>
</organism>
<comment type="similarity">
    <text evidence="1">Belongs to the Flattop family.</text>
</comment>
<evidence type="ECO:0000256" key="1">
    <source>
        <dbReference type="ARBA" id="ARBA00009887"/>
    </source>
</evidence>
<accession>A0A8D8ZAK8</accession>
<proteinExistence type="inferred from homology"/>
<feature type="compositionally biased region" description="Basic and acidic residues" evidence="3">
    <location>
        <begin position="419"/>
        <end position="435"/>
    </location>
</feature>
<reference evidence="4" key="1">
    <citation type="submission" date="2021-05" db="EMBL/GenBank/DDBJ databases">
        <authorList>
            <person name="Alioto T."/>
            <person name="Alioto T."/>
            <person name="Gomez Garrido J."/>
        </authorList>
    </citation>
    <scope>NUCLEOTIDE SEQUENCE</scope>
</reference>
<evidence type="ECO:0000256" key="3">
    <source>
        <dbReference type="SAM" id="MobiDB-lite"/>
    </source>
</evidence>
<dbReference type="PANTHER" id="PTHR34639:SF1">
    <property type="entry name" value="PROTEIN FLATTOP"/>
    <property type="match status" value="1"/>
</dbReference>
<dbReference type="PANTHER" id="PTHR34639">
    <property type="entry name" value="PROTEIN FLATTOP"/>
    <property type="match status" value="1"/>
</dbReference>
<feature type="compositionally biased region" description="Basic and acidic residues" evidence="3">
    <location>
        <begin position="370"/>
        <end position="411"/>
    </location>
</feature>
<dbReference type="InterPro" id="IPR038797">
    <property type="entry name" value="Fltp"/>
</dbReference>
<dbReference type="GO" id="GO:0036064">
    <property type="term" value="C:ciliary basal body"/>
    <property type="evidence" value="ECO:0007669"/>
    <property type="project" value="TreeGrafter"/>
</dbReference>
<protein>
    <recommendedName>
        <fullName evidence="2">Cilia- and flagella-associated protein 126</fullName>
    </recommendedName>
</protein>